<dbReference type="Gene3D" id="3.40.120.10">
    <property type="entry name" value="Alpha-D-Glucose-1,6-Bisphosphate, subunit A, domain 3"/>
    <property type="match status" value="1"/>
</dbReference>
<evidence type="ECO:0000259" key="4">
    <source>
        <dbReference type="Pfam" id="PF02878"/>
    </source>
</evidence>
<dbReference type="GO" id="GO:0004615">
    <property type="term" value="F:phosphomannomutase activity"/>
    <property type="evidence" value="ECO:0007669"/>
    <property type="project" value="TreeGrafter"/>
</dbReference>
<dbReference type="PANTHER" id="PTHR42946">
    <property type="entry name" value="PHOSPHOHEXOSE MUTASE"/>
    <property type="match status" value="1"/>
</dbReference>
<keyword evidence="3" id="KW-0597">Phosphoprotein</keyword>
<comment type="cofactor">
    <cofactor evidence="1">
        <name>Mg(2+)</name>
        <dbReference type="ChEBI" id="CHEBI:18420"/>
    </cofactor>
</comment>
<comment type="caution">
    <text evidence="5">The sequence shown here is derived from an EMBL/GenBank/DDBJ whole genome shotgun (WGS) entry which is preliminary data.</text>
</comment>
<dbReference type="PANTHER" id="PTHR42946:SF1">
    <property type="entry name" value="PHOSPHOGLUCOMUTASE (ALPHA-D-GLUCOSE-1,6-BISPHOSPHATE-DEPENDENT)"/>
    <property type="match status" value="1"/>
</dbReference>
<dbReference type="GO" id="GO:0005975">
    <property type="term" value="P:carbohydrate metabolic process"/>
    <property type="evidence" value="ECO:0007669"/>
    <property type="project" value="InterPro"/>
</dbReference>
<accession>A0AAU9LV04</accession>
<dbReference type="SUPFAM" id="SSF56059">
    <property type="entry name" value="Glutathione synthetase ATP-binding domain-like"/>
    <property type="match status" value="1"/>
</dbReference>
<evidence type="ECO:0000256" key="1">
    <source>
        <dbReference type="ARBA" id="ARBA00001946"/>
    </source>
</evidence>
<reference evidence="5 6" key="1">
    <citation type="submission" date="2022-01" db="EMBL/GenBank/DDBJ databases">
        <authorList>
            <person name="Xiong W."/>
            <person name="Schranz E."/>
        </authorList>
    </citation>
    <scope>NUCLEOTIDE SEQUENCE [LARGE SCALE GENOMIC DNA]</scope>
</reference>
<name>A0AAU9LV04_9ASTR</name>
<sequence length="110" mass="12261">MKKVWASKWNERAYKNRNHDTLCIGILIQEHIRADYAFVTCTNHPVSRDSSQIYTEDAASRGIAGVGFDVVQYGLASTPAMFNSTLTKNEDFLCPVNGAIMITAIHLLVK</sequence>
<dbReference type="AlphaFoldDB" id="A0AAU9LV04"/>
<dbReference type="InterPro" id="IPR016055">
    <property type="entry name" value="A-D-PHexomutase_a/b/a-I/II/III"/>
</dbReference>
<dbReference type="SUPFAM" id="SSF53738">
    <property type="entry name" value="Phosphoglucomutase, first 3 domains"/>
    <property type="match status" value="1"/>
</dbReference>
<keyword evidence="6" id="KW-1185">Reference proteome</keyword>
<proteinExistence type="inferred from homology"/>
<gene>
    <name evidence="5" type="ORF">LVIROSA_LOCUS1451</name>
</gene>
<organism evidence="5 6">
    <name type="scientific">Lactuca virosa</name>
    <dbReference type="NCBI Taxonomy" id="75947"/>
    <lineage>
        <taxon>Eukaryota</taxon>
        <taxon>Viridiplantae</taxon>
        <taxon>Streptophyta</taxon>
        <taxon>Embryophyta</taxon>
        <taxon>Tracheophyta</taxon>
        <taxon>Spermatophyta</taxon>
        <taxon>Magnoliopsida</taxon>
        <taxon>eudicotyledons</taxon>
        <taxon>Gunneridae</taxon>
        <taxon>Pentapetalae</taxon>
        <taxon>asterids</taxon>
        <taxon>campanulids</taxon>
        <taxon>Asterales</taxon>
        <taxon>Asteraceae</taxon>
        <taxon>Cichorioideae</taxon>
        <taxon>Cichorieae</taxon>
        <taxon>Lactucinae</taxon>
        <taxon>Lactuca</taxon>
    </lineage>
</organism>
<dbReference type="Proteomes" id="UP001157418">
    <property type="component" value="Unassembled WGS sequence"/>
</dbReference>
<dbReference type="EMBL" id="CAKMRJ010000001">
    <property type="protein sequence ID" value="CAH1413490.1"/>
    <property type="molecule type" value="Genomic_DNA"/>
</dbReference>
<protein>
    <recommendedName>
        <fullName evidence="4">Alpha-D-phosphohexomutase alpha/beta/alpha domain-containing protein</fullName>
    </recommendedName>
</protein>
<dbReference type="InterPro" id="IPR005844">
    <property type="entry name" value="A-D-PHexomutase_a/b/a-I"/>
</dbReference>
<evidence type="ECO:0000256" key="2">
    <source>
        <dbReference type="ARBA" id="ARBA00010231"/>
    </source>
</evidence>
<dbReference type="Pfam" id="PF02878">
    <property type="entry name" value="PGM_PMM_I"/>
    <property type="match status" value="1"/>
</dbReference>
<dbReference type="GO" id="GO:0009570">
    <property type="term" value="C:chloroplast stroma"/>
    <property type="evidence" value="ECO:0007669"/>
    <property type="project" value="TreeGrafter"/>
</dbReference>
<evidence type="ECO:0000256" key="3">
    <source>
        <dbReference type="ARBA" id="ARBA00022553"/>
    </source>
</evidence>
<evidence type="ECO:0000313" key="5">
    <source>
        <dbReference type="EMBL" id="CAH1413490.1"/>
    </source>
</evidence>
<feature type="domain" description="Alpha-D-phosphohexomutase alpha/beta/alpha" evidence="4">
    <location>
        <begin position="56"/>
        <end position="106"/>
    </location>
</feature>
<comment type="similarity">
    <text evidence="2">Belongs to the phosphohexose mutase family.</text>
</comment>
<evidence type="ECO:0000313" key="6">
    <source>
        <dbReference type="Proteomes" id="UP001157418"/>
    </source>
</evidence>
<dbReference type="InterPro" id="IPR050060">
    <property type="entry name" value="Phosphoglucosamine_mutase"/>
</dbReference>